<comment type="similarity">
    <text evidence="2 9">Belongs to the peptidase M14 family.</text>
</comment>
<dbReference type="PROSITE" id="PS52035">
    <property type="entry name" value="PEPTIDASE_M14"/>
    <property type="match status" value="4"/>
</dbReference>
<evidence type="ECO:0000256" key="9">
    <source>
        <dbReference type="PROSITE-ProRule" id="PRU01379"/>
    </source>
</evidence>
<evidence type="ECO:0000256" key="1">
    <source>
        <dbReference type="ARBA" id="ARBA00001947"/>
    </source>
</evidence>
<keyword evidence="5" id="KW-0479">Metal-binding</keyword>
<dbReference type="InterPro" id="IPR008969">
    <property type="entry name" value="CarboxyPept-like_regulatory"/>
</dbReference>
<dbReference type="CDD" id="cd03868">
    <property type="entry name" value="M14_CPD_I"/>
    <property type="match status" value="1"/>
</dbReference>
<keyword evidence="11" id="KW-1133">Transmembrane helix</keyword>
<evidence type="ECO:0000256" key="11">
    <source>
        <dbReference type="SAM" id="Phobius"/>
    </source>
</evidence>
<dbReference type="SMART" id="SM00631">
    <property type="entry name" value="Zn_pept"/>
    <property type="match status" value="3"/>
</dbReference>
<dbReference type="FunFam" id="3.40.630.10:FF:000020">
    <property type="entry name" value="Carboxypeptidase D"/>
    <property type="match status" value="2"/>
</dbReference>
<feature type="active site" description="Proton donor/acceptor" evidence="9">
    <location>
        <position position="765"/>
    </location>
</feature>
<feature type="signal peptide" evidence="12">
    <location>
        <begin position="1"/>
        <end position="28"/>
    </location>
</feature>
<organism evidence="14 15">
    <name type="scientific">Araneus ventricosus</name>
    <name type="common">Orbweaver spider</name>
    <name type="synonym">Epeira ventricosa</name>
    <dbReference type="NCBI Taxonomy" id="182803"/>
    <lineage>
        <taxon>Eukaryota</taxon>
        <taxon>Metazoa</taxon>
        <taxon>Ecdysozoa</taxon>
        <taxon>Arthropoda</taxon>
        <taxon>Chelicerata</taxon>
        <taxon>Arachnida</taxon>
        <taxon>Araneae</taxon>
        <taxon>Araneomorphae</taxon>
        <taxon>Entelegynae</taxon>
        <taxon>Araneoidea</taxon>
        <taxon>Araneidae</taxon>
        <taxon>Araneus</taxon>
    </lineage>
</organism>
<feature type="region of interest" description="Disordered" evidence="10">
    <location>
        <begin position="438"/>
        <end position="462"/>
    </location>
</feature>
<dbReference type="PROSITE" id="PS00133">
    <property type="entry name" value="CARBOXYPEPT_ZN_2"/>
    <property type="match status" value="2"/>
</dbReference>
<dbReference type="EMBL" id="BGPR01002918">
    <property type="protein sequence ID" value="GBM81026.1"/>
    <property type="molecule type" value="Genomic_DNA"/>
</dbReference>
<feature type="active site" description="Proton donor/acceptor" evidence="9">
    <location>
        <position position="307"/>
    </location>
</feature>
<dbReference type="PRINTS" id="PR00765">
    <property type="entry name" value="CRBOXYPTASEA"/>
</dbReference>
<feature type="domain" description="Peptidase M14" evidence="13">
    <location>
        <begin position="502"/>
        <end position="795"/>
    </location>
</feature>
<accession>A0A4Y2IVW2</accession>
<dbReference type="OrthoDB" id="10249045at2759"/>
<dbReference type="GO" id="GO:0006518">
    <property type="term" value="P:peptide metabolic process"/>
    <property type="evidence" value="ECO:0007669"/>
    <property type="project" value="TreeGrafter"/>
</dbReference>
<sequence length="1707" mass="190496">MECNRWTRQIYLQIVSYLLISSAIRCDAEPQVSTQIPAVWSSTHYHHYNELKETLQKLAQDFSSLANVYSIGRSVERRDLFVINIKSNVTDVKPMFKYVANMHGNEAVGRELLLHLAHYLLHNYGKDERVTKLVDSVDIHIMPSANPDGFEAATEGDCYGTKTPSGRENGNGVDLNRDFPDQFNVTDMNNMTAGRQPETLSLMTWIVSNPFVLSANLHGGAVVASYPFDDSKFHKVSGQKSASPDDRVFQQLAHVYANSHATMQKGNICQDDDFKDGITNGAEWYDVPGGMQDFNYVFSNCFEITLELSCCKYPKAENLPVEWENNKEALLSFMEQVHMGIKGRVVDYETKRGIEQAFIQVNGINHNVTTTKTGHYWRLLLPGIYTVVFSSYGYLPVTKLVVVKKGIVEEVNVELHPDALQFAPTSGVFPVTVISPNSTSLSSTTVAPSSEENSATTVNNMSSSSTLSFVDTSSLPSVSSTPETPNIPETNSEKSSFQLEFKHHHYDDLVAILKNVTKKCPEITRLYSIGQTVENRELYVIEMTDNPGIHEPGEPEFKYIGNMHGNEVVGRELLLYLVQYLCNQYKIDPHIKNLLDNTRIHIMPSMNPDGYEIAREGDFDGFGGRENANVVDLNRNFPDQFHSTKENAILQPETRAVITWILSEPFVLSANLHGGSLVANYPFDDNEEGIDRYSKSPDDVVFRRLATVYSQKHPTMHLGQPCGGQGKLNESFPGGITNGAAWYSVAGGMQDWNYLHSNCFELTIEVGCRKYPYARDLPKYWEDNKEPLIAYIEQVHSGVHGFVLDKNGNGIRNASIHVVGIDHDIVSANFGDYWRLLAPGNYVIIASSHGYSRSTREVVVPDDTRGIQVNFTLDNEYFDWLQKEDFGILDNIDDRYLNNLELHNSLLKLKNENPKLVQSMANIGHDGLQTFNFIIVSSEVEKSDHKLKIAVIGGLHTNQPGGREICVRLARHLVEGYRLGNPTITKLLNDVAIHIYPSVDSRRFENSHNSMDVDLDFGDKFGEEYAGIFGPVEGLKINLDSYHYSSLISIEGGGLEISFPYSIVENEDSQDADTFKFLSRSFVSHHQLLSKASMCGEKNSSNLDQDPNSLLSYAYVNHGTVALAAHISCCDHPEPNELPQLWVNNLQPMMYFLQASSQGVYGHIRNSNGYPLKDASLMLLPNKRIIPVEKNNAFFAATLASGSYELLFSCPHHENVTKSVVITESNLLELDVVLDPFASAIKTHDDSSMEKALKLITQHYSSVAKLFSIGKSKGNRELWVLKIGPPNAKESTLPAVRLVAGLNGFEPVATEILLQFAVELVTLYGKDTAITNIIDKTIIYIAPLLDPDSSIKPSNKECSLLKRPDNVLNRNFEDGEASDIPEIKALKNWIASNPSVLSAAFYGGAEVVAYPFQASAPTAALSKEEENVFTQLAKVYSANHPTMHNGHFNCMSNTYEFPDGVAKASSLHSHKGSYLDFNYRSGEGYDLAVYVGCCSFLEPEEMAKVWSNNKKPLLNLVRQARNGISGSIKSNTDKLLPHAQITVHGFGRSFSSNQEGLYHILVFSGEYVVMVAADGYLPLTKIVHVYPGEATLVDFKLKSDGRIAGVPRRSFFIILGSIALLLLVTILCIYSTILYRRRRGYVFHKLDQGQCLFDEDEVPGALKLSSKKGLLKSSEYHDDTSSEDELYNTYAWKNGRQTQKKWLLSSP</sequence>
<keyword evidence="8" id="KW-0325">Glycoprotein</keyword>
<evidence type="ECO:0000256" key="12">
    <source>
        <dbReference type="SAM" id="SignalP"/>
    </source>
</evidence>
<keyword evidence="11" id="KW-0472">Membrane</keyword>
<dbReference type="PANTHER" id="PTHR11532:SF57">
    <property type="entry name" value="CARBOXYPEPTIDASE D, B"/>
    <property type="match status" value="1"/>
</dbReference>
<dbReference type="Gene3D" id="2.60.40.1120">
    <property type="entry name" value="Carboxypeptidase-like, regulatory domain"/>
    <property type="match status" value="3"/>
</dbReference>
<proteinExistence type="inferred from homology"/>
<name>A0A4Y2IVW2_ARAVE</name>
<dbReference type="GO" id="GO:0016485">
    <property type="term" value="P:protein processing"/>
    <property type="evidence" value="ECO:0007669"/>
    <property type="project" value="TreeGrafter"/>
</dbReference>
<keyword evidence="7" id="KW-0862">Zinc</keyword>
<evidence type="ECO:0000256" key="4">
    <source>
        <dbReference type="ARBA" id="ARBA00022670"/>
    </source>
</evidence>
<evidence type="ECO:0000256" key="2">
    <source>
        <dbReference type="ARBA" id="ARBA00005988"/>
    </source>
</evidence>
<keyword evidence="11" id="KW-0812">Transmembrane</keyword>
<dbReference type="FunFam" id="2.60.40.1120:FF:000004">
    <property type="entry name" value="Carboxypeptidase E"/>
    <property type="match status" value="1"/>
</dbReference>
<evidence type="ECO:0000256" key="7">
    <source>
        <dbReference type="ARBA" id="ARBA00022833"/>
    </source>
</evidence>
<keyword evidence="15" id="KW-1185">Reference proteome</keyword>
<keyword evidence="12" id="KW-0732">Signal</keyword>
<evidence type="ECO:0000313" key="14">
    <source>
        <dbReference type="EMBL" id="GBM81026.1"/>
    </source>
</evidence>
<dbReference type="Pfam" id="PF13620">
    <property type="entry name" value="CarboxypepD_reg"/>
    <property type="match status" value="3"/>
</dbReference>
<dbReference type="Pfam" id="PF00246">
    <property type="entry name" value="Peptidase_M14"/>
    <property type="match status" value="4"/>
</dbReference>
<dbReference type="SUPFAM" id="SSF53187">
    <property type="entry name" value="Zn-dependent exopeptidases"/>
    <property type="match status" value="4"/>
</dbReference>
<protein>
    <submittedName>
        <fullName evidence="14">Carboxypeptidase D</fullName>
    </submittedName>
</protein>
<keyword evidence="3 14" id="KW-0121">Carboxypeptidase</keyword>
<dbReference type="GO" id="GO:0008270">
    <property type="term" value="F:zinc ion binding"/>
    <property type="evidence" value="ECO:0007669"/>
    <property type="project" value="InterPro"/>
</dbReference>
<dbReference type="SUPFAM" id="SSF49464">
    <property type="entry name" value="Carboxypeptidase regulatory domain-like"/>
    <property type="match status" value="4"/>
</dbReference>
<comment type="caution">
    <text evidence="9">Lacks conserved residue(s) required for the propagation of feature annotation.</text>
</comment>
<keyword evidence="6" id="KW-0378">Hydrolase</keyword>
<dbReference type="GO" id="GO:0005615">
    <property type="term" value="C:extracellular space"/>
    <property type="evidence" value="ECO:0007669"/>
    <property type="project" value="TreeGrafter"/>
</dbReference>
<evidence type="ECO:0000256" key="8">
    <source>
        <dbReference type="ARBA" id="ARBA00023180"/>
    </source>
</evidence>
<dbReference type="InterPro" id="IPR000834">
    <property type="entry name" value="Peptidase_M14"/>
</dbReference>
<feature type="compositionally biased region" description="Polar residues" evidence="10">
    <location>
        <begin position="438"/>
        <end position="461"/>
    </location>
</feature>
<evidence type="ECO:0000256" key="5">
    <source>
        <dbReference type="ARBA" id="ARBA00022723"/>
    </source>
</evidence>
<evidence type="ECO:0000259" key="13">
    <source>
        <dbReference type="PROSITE" id="PS52035"/>
    </source>
</evidence>
<dbReference type="InterPro" id="IPR057247">
    <property type="entry name" value="CARBOXYPEPT_ZN_2"/>
</dbReference>
<evidence type="ECO:0000313" key="15">
    <source>
        <dbReference type="Proteomes" id="UP000499080"/>
    </source>
</evidence>
<dbReference type="Proteomes" id="UP000499080">
    <property type="component" value="Unassembled WGS sequence"/>
</dbReference>
<reference evidence="14 15" key="1">
    <citation type="journal article" date="2019" name="Sci. Rep.">
        <title>Orb-weaving spider Araneus ventricosus genome elucidates the spidroin gene catalogue.</title>
        <authorList>
            <person name="Kono N."/>
            <person name="Nakamura H."/>
            <person name="Ohtoshi R."/>
            <person name="Moran D.A.P."/>
            <person name="Shinohara A."/>
            <person name="Yoshida Y."/>
            <person name="Fujiwara M."/>
            <person name="Mori M."/>
            <person name="Tomita M."/>
            <person name="Arakawa K."/>
        </authorList>
    </citation>
    <scope>NUCLEOTIDE SEQUENCE [LARGE SCALE GENOMIC DNA]</scope>
</reference>
<feature type="region of interest" description="Disordered" evidence="10">
    <location>
        <begin position="473"/>
        <end position="492"/>
    </location>
</feature>
<feature type="domain" description="Peptidase M14" evidence="13">
    <location>
        <begin position="44"/>
        <end position="337"/>
    </location>
</feature>
<feature type="domain" description="Peptidase M14" evidence="13">
    <location>
        <begin position="1242"/>
        <end position="1520"/>
    </location>
</feature>
<dbReference type="InterPro" id="IPR050753">
    <property type="entry name" value="Peptidase_M14_domain"/>
</dbReference>
<gene>
    <name evidence="14" type="primary">CPD</name>
    <name evidence="14" type="ORF">AVEN_218550_1</name>
</gene>
<comment type="caution">
    <text evidence="14">The sequence shown here is derived from an EMBL/GenBank/DDBJ whole genome shotgun (WGS) entry which is preliminary data.</text>
</comment>
<evidence type="ECO:0000256" key="6">
    <source>
        <dbReference type="ARBA" id="ARBA00022801"/>
    </source>
</evidence>
<dbReference type="GO" id="GO:0004181">
    <property type="term" value="F:metallocarboxypeptidase activity"/>
    <property type="evidence" value="ECO:0007669"/>
    <property type="project" value="InterPro"/>
</dbReference>
<dbReference type="CDD" id="cd03858">
    <property type="entry name" value="M14_CP_N-E_like"/>
    <property type="match status" value="1"/>
</dbReference>
<dbReference type="CDD" id="cd11308">
    <property type="entry name" value="Peptidase_M14NE-CP-C_like"/>
    <property type="match status" value="2"/>
</dbReference>
<evidence type="ECO:0000256" key="3">
    <source>
        <dbReference type="ARBA" id="ARBA00022645"/>
    </source>
</evidence>
<keyword evidence="4" id="KW-0645">Protease</keyword>
<dbReference type="InterPro" id="IPR057246">
    <property type="entry name" value="CARBOXYPEPT_ZN_1"/>
</dbReference>
<comment type="cofactor">
    <cofactor evidence="1">
        <name>Zn(2+)</name>
        <dbReference type="ChEBI" id="CHEBI:29105"/>
    </cofactor>
</comment>
<dbReference type="Gene3D" id="3.40.630.10">
    <property type="entry name" value="Zn peptidases"/>
    <property type="match status" value="4"/>
</dbReference>
<feature type="compositionally biased region" description="Polar residues" evidence="10">
    <location>
        <begin position="476"/>
        <end position="492"/>
    </location>
</feature>
<dbReference type="PANTHER" id="PTHR11532">
    <property type="entry name" value="PROTEASE M14 CARBOXYPEPTIDASE"/>
    <property type="match status" value="1"/>
</dbReference>
<feature type="chain" id="PRO_5021417329" evidence="12">
    <location>
        <begin position="29"/>
        <end position="1707"/>
    </location>
</feature>
<evidence type="ECO:0000256" key="10">
    <source>
        <dbReference type="SAM" id="MobiDB-lite"/>
    </source>
</evidence>
<feature type="transmembrane region" description="Helical" evidence="11">
    <location>
        <begin position="1611"/>
        <end position="1635"/>
    </location>
</feature>
<feature type="domain" description="Peptidase M14" evidence="13">
    <location>
        <begin position="895"/>
        <end position="1156"/>
    </location>
</feature>
<dbReference type="PROSITE" id="PS00132">
    <property type="entry name" value="CARBOXYPEPT_ZN_1"/>
    <property type="match status" value="2"/>
</dbReference>